<evidence type="ECO:0000259" key="3">
    <source>
        <dbReference type="PROSITE" id="PS50977"/>
    </source>
</evidence>
<accession>A0A926ECI9</accession>
<dbReference type="SUPFAM" id="SSF46689">
    <property type="entry name" value="Homeodomain-like"/>
    <property type="match status" value="1"/>
</dbReference>
<dbReference type="InterPro" id="IPR050109">
    <property type="entry name" value="HTH-type_TetR-like_transc_reg"/>
</dbReference>
<dbReference type="PROSITE" id="PS50977">
    <property type="entry name" value="HTH_TETR_2"/>
    <property type="match status" value="1"/>
</dbReference>
<evidence type="ECO:0000256" key="2">
    <source>
        <dbReference type="PROSITE-ProRule" id="PRU00335"/>
    </source>
</evidence>
<dbReference type="Pfam" id="PF00440">
    <property type="entry name" value="TetR_N"/>
    <property type="match status" value="1"/>
</dbReference>
<dbReference type="PANTHER" id="PTHR30055">
    <property type="entry name" value="HTH-TYPE TRANSCRIPTIONAL REGULATOR RUTR"/>
    <property type="match status" value="1"/>
</dbReference>
<keyword evidence="1 2" id="KW-0238">DNA-binding</keyword>
<sequence length="211" mass="23528">MQRPKEKIRERILQAAQEEFVTVGYRQASMRKIAERSGITPGNIYAYFHGKDDLFDQVVAPTLESLSQLVWGVSKGTNLSDNSVRQITDAVAEVFRQNKKGFLILTDFSDGSHHEDMKRSIVSVVQKRLTDEFLPQLPEAMRSHLLAKALATAIIEGILCLFREYHDDDTQLYQGLNEFITIVLGGMSTMTDLSGKEGRSDGGICSPGTCL</sequence>
<dbReference type="InterPro" id="IPR023772">
    <property type="entry name" value="DNA-bd_HTH_TetR-type_CS"/>
</dbReference>
<comment type="caution">
    <text evidence="4">The sequence shown here is derived from an EMBL/GenBank/DDBJ whole genome shotgun (WGS) entry which is preliminary data.</text>
</comment>
<evidence type="ECO:0000313" key="4">
    <source>
        <dbReference type="EMBL" id="MBC8569724.1"/>
    </source>
</evidence>
<evidence type="ECO:0000313" key="5">
    <source>
        <dbReference type="Proteomes" id="UP000660861"/>
    </source>
</evidence>
<gene>
    <name evidence="4" type="ORF">H8709_02650</name>
</gene>
<dbReference type="GO" id="GO:0003700">
    <property type="term" value="F:DNA-binding transcription factor activity"/>
    <property type="evidence" value="ECO:0007669"/>
    <property type="project" value="TreeGrafter"/>
</dbReference>
<dbReference type="GO" id="GO:0000976">
    <property type="term" value="F:transcription cis-regulatory region binding"/>
    <property type="evidence" value="ECO:0007669"/>
    <property type="project" value="TreeGrafter"/>
</dbReference>
<evidence type="ECO:0000256" key="1">
    <source>
        <dbReference type="ARBA" id="ARBA00023125"/>
    </source>
</evidence>
<feature type="domain" description="HTH tetR-type" evidence="3">
    <location>
        <begin position="6"/>
        <end position="66"/>
    </location>
</feature>
<organism evidence="4 5">
    <name type="scientific">Zongyangia hominis</name>
    <dbReference type="NCBI Taxonomy" id="2763677"/>
    <lineage>
        <taxon>Bacteria</taxon>
        <taxon>Bacillati</taxon>
        <taxon>Bacillota</taxon>
        <taxon>Clostridia</taxon>
        <taxon>Eubacteriales</taxon>
        <taxon>Oscillospiraceae</taxon>
        <taxon>Zongyangia</taxon>
    </lineage>
</organism>
<dbReference type="EMBL" id="JACRTC010000001">
    <property type="protein sequence ID" value="MBC8569724.1"/>
    <property type="molecule type" value="Genomic_DNA"/>
</dbReference>
<dbReference type="Proteomes" id="UP000660861">
    <property type="component" value="Unassembled WGS sequence"/>
</dbReference>
<proteinExistence type="predicted"/>
<protein>
    <submittedName>
        <fullName evidence="4">TetR/AcrR family transcriptional regulator</fullName>
    </submittedName>
</protein>
<dbReference type="InterPro" id="IPR009057">
    <property type="entry name" value="Homeodomain-like_sf"/>
</dbReference>
<dbReference type="AlphaFoldDB" id="A0A926ECI9"/>
<name>A0A926ECI9_9FIRM</name>
<dbReference type="InterPro" id="IPR001647">
    <property type="entry name" value="HTH_TetR"/>
</dbReference>
<dbReference type="PROSITE" id="PS01081">
    <property type="entry name" value="HTH_TETR_1"/>
    <property type="match status" value="1"/>
</dbReference>
<dbReference type="PRINTS" id="PR00455">
    <property type="entry name" value="HTHTETR"/>
</dbReference>
<keyword evidence="5" id="KW-1185">Reference proteome</keyword>
<dbReference type="RefSeq" id="WP_262396819.1">
    <property type="nucleotide sequence ID" value="NZ_JACRTC010000001.1"/>
</dbReference>
<dbReference type="PANTHER" id="PTHR30055:SF226">
    <property type="entry name" value="HTH-TYPE TRANSCRIPTIONAL REGULATOR PKSA"/>
    <property type="match status" value="1"/>
</dbReference>
<reference evidence="4" key="1">
    <citation type="submission" date="2020-08" db="EMBL/GenBank/DDBJ databases">
        <title>Genome public.</title>
        <authorList>
            <person name="Liu C."/>
            <person name="Sun Q."/>
        </authorList>
    </citation>
    <scope>NUCLEOTIDE SEQUENCE</scope>
    <source>
        <strain evidence="4">NSJ-54</strain>
    </source>
</reference>
<dbReference type="Gene3D" id="1.10.357.10">
    <property type="entry name" value="Tetracycline Repressor, domain 2"/>
    <property type="match status" value="1"/>
</dbReference>
<feature type="DNA-binding region" description="H-T-H motif" evidence="2">
    <location>
        <begin position="29"/>
        <end position="48"/>
    </location>
</feature>